<dbReference type="Gene3D" id="3.40.50.720">
    <property type="entry name" value="NAD(P)-binding Rossmann-like Domain"/>
    <property type="match status" value="1"/>
</dbReference>
<proteinExistence type="inferred from homology"/>
<dbReference type="PANTHER" id="PTHR24320:SF200">
    <property type="entry name" value="DEHYDROGENASE_REDUCTASE SDR FAMILY MEMBER FEY"/>
    <property type="match status" value="1"/>
</dbReference>
<dbReference type="Pfam" id="PF00106">
    <property type="entry name" value="adh_short"/>
    <property type="match status" value="1"/>
</dbReference>
<dbReference type="GO" id="GO:0016491">
    <property type="term" value="F:oxidoreductase activity"/>
    <property type="evidence" value="ECO:0007669"/>
    <property type="project" value="UniProtKB-KW"/>
</dbReference>
<organism evidence="3 4">
    <name type="scientific">Lithospermum erythrorhizon</name>
    <name type="common">Purple gromwell</name>
    <name type="synonym">Lithospermum officinale var. erythrorhizon</name>
    <dbReference type="NCBI Taxonomy" id="34254"/>
    <lineage>
        <taxon>Eukaryota</taxon>
        <taxon>Viridiplantae</taxon>
        <taxon>Streptophyta</taxon>
        <taxon>Embryophyta</taxon>
        <taxon>Tracheophyta</taxon>
        <taxon>Spermatophyta</taxon>
        <taxon>Magnoliopsida</taxon>
        <taxon>eudicotyledons</taxon>
        <taxon>Gunneridae</taxon>
        <taxon>Pentapetalae</taxon>
        <taxon>asterids</taxon>
        <taxon>lamiids</taxon>
        <taxon>Boraginales</taxon>
        <taxon>Boraginaceae</taxon>
        <taxon>Boraginoideae</taxon>
        <taxon>Lithospermeae</taxon>
        <taxon>Lithospermum</taxon>
    </lineage>
</organism>
<keyword evidence="2" id="KW-0560">Oxidoreductase</keyword>
<gene>
    <name evidence="3" type="ORF">LIER_42950</name>
</gene>
<evidence type="ECO:0000256" key="1">
    <source>
        <dbReference type="ARBA" id="ARBA00006484"/>
    </source>
</evidence>
<dbReference type="InterPro" id="IPR036291">
    <property type="entry name" value="NAD(P)-bd_dom_sf"/>
</dbReference>
<keyword evidence="4" id="KW-1185">Reference proteome</keyword>
<dbReference type="SUPFAM" id="SSF51735">
    <property type="entry name" value="NAD(P)-binding Rossmann-fold domains"/>
    <property type="match status" value="1"/>
</dbReference>
<name>A0AAV3P7R0_LITER</name>
<dbReference type="AlphaFoldDB" id="A0AAV3P7R0"/>
<protein>
    <submittedName>
        <fullName evidence="3">Dehydrogenase</fullName>
    </submittedName>
</protein>
<sequence length="174" mass="19385">MHNVGFVEPEDMNVTSGKRRYTSLIGYCSSKLAQVMFSSILHKRIPAEAGISVVCVSPGIVYTNVARDLPKFLLAAYKIIPYFVFNAEEGSRSTLFAATDPQVPEYCDTLKADDWPVCPFLSQDCHPTNPSEEAHNIETAYKVWENTLEMIGLPSDAVERLLEGEELKCQYGIS</sequence>
<dbReference type="Proteomes" id="UP001454036">
    <property type="component" value="Unassembled WGS sequence"/>
</dbReference>
<accession>A0AAV3P7R0</accession>
<dbReference type="InterPro" id="IPR002347">
    <property type="entry name" value="SDR_fam"/>
</dbReference>
<dbReference type="EMBL" id="BAABME010031859">
    <property type="protein sequence ID" value="GAA0147376.1"/>
    <property type="molecule type" value="Genomic_DNA"/>
</dbReference>
<evidence type="ECO:0000313" key="4">
    <source>
        <dbReference type="Proteomes" id="UP001454036"/>
    </source>
</evidence>
<dbReference type="PANTHER" id="PTHR24320">
    <property type="entry name" value="RETINOL DEHYDROGENASE"/>
    <property type="match status" value="1"/>
</dbReference>
<reference evidence="3 4" key="1">
    <citation type="submission" date="2024-01" db="EMBL/GenBank/DDBJ databases">
        <title>The complete chloroplast genome sequence of Lithospermum erythrorhizon: insights into the phylogenetic relationship among Boraginaceae species and the maternal lineages of purple gromwells.</title>
        <authorList>
            <person name="Okada T."/>
            <person name="Watanabe K."/>
        </authorList>
    </citation>
    <scope>NUCLEOTIDE SEQUENCE [LARGE SCALE GENOMIC DNA]</scope>
</reference>
<evidence type="ECO:0000256" key="2">
    <source>
        <dbReference type="ARBA" id="ARBA00023002"/>
    </source>
</evidence>
<comment type="similarity">
    <text evidence="1">Belongs to the short-chain dehydrogenases/reductases (SDR) family.</text>
</comment>
<evidence type="ECO:0000313" key="3">
    <source>
        <dbReference type="EMBL" id="GAA0147376.1"/>
    </source>
</evidence>
<comment type="caution">
    <text evidence="3">The sequence shown here is derived from an EMBL/GenBank/DDBJ whole genome shotgun (WGS) entry which is preliminary data.</text>
</comment>